<gene>
    <name evidence="3" type="ORF">B9G39_28095</name>
</gene>
<comment type="caution">
    <text evidence="3">The sequence shown here is derived from an EMBL/GenBank/DDBJ whole genome shotgun (WGS) entry which is preliminary data.</text>
</comment>
<name>A0A4P9VGY9_9GAMM</name>
<dbReference type="EMBL" id="NDXW01000008">
    <property type="protein sequence ID" value="RDH41480.1"/>
    <property type="molecule type" value="Genomic_DNA"/>
</dbReference>
<feature type="domain" description="ProQ/FinO" evidence="2">
    <location>
        <begin position="24"/>
        <end position="80"/>
    </location>
</feature>
<dbReference type="Gene3D" id="1.10.1710.10">
    <property type="entry name" value="ProQ/FinO domain"/>
    <property type="match status" value="1"/>
</dbReference>
<accession>A0A4P9VGY9</accession>
<dbReference type="SUPFAM" id="SSF48657">
    <property type="entry name" value="FinO-like"/>
    <property type="match status" value="1"/>
</dbReference>
<dbReference type="InterPro" id="IPR036442">
    <property type="entry name" value="ProQ/FinO_sf"/>
</dbReference>
<keyword evidence="1" id="KW-0694">RNA-binding</keyword>
<sequence length="110" mass="12286">MSCCFCCRTKAIKVWFYPRLLINQVNPARVEEGVAAWVTSEKYLKSCTTGTARIDINGQVSGEVTPKEAKYAKAQLAVTQLLKKKQFSGLKKNKQLAMREMAKKVAREAG</sequence>
<proteinExistence type="predicted"/>
<dbReference type="InterPro" id="IPR016103">
    <property type="entry name" value="ProQ/FinO"/>
</dbReference>
<dbReference type="AlphaFoldDB" id="A0A4P9VGY9"/>
<dbReference type="Pfam" id="PF04352">
    <property type="entry name" value="ProQ"/>
    <property type="match status" value="1"/>
</dbReference>
<evidence type="ECO:0000313" key="3">
    <source>
        <dbReference type="EMBL" id="RDH41480.1"/>
    </source>
</evidence>
<evidence type="ECO:0000313" key="4">
    <source>
        <dbReference type="Proteomes" id="UP000257039"/>
    </source>
</evidence>
<evidence type="ECO:0000256" key="1">
    <source>
        <dbReference type="ARBA" id="ARBA00022884"/>
    </source>
</evidence>
<organism evidence="3 4">
    <name type="scientific">Zooshikella ganghwensis</name>
    <dbReference type="NCBI Taxonomy" id="202772"/>
    <lineage>
        <taxon>Bacteria</taxon>
        <taxon>Pseudomonadati</taxon>
        <taxon>Pseudomonadota</taxon>
        <taxon>Gammaproteobacteria</taxon>
        <taxon>Oceanospirillales</taxon>
        <taxon>Zooshikellaceae</taxon>
        <taxon>Zooshikella</taxon>
    </lineage>
</organism>
<keyword evidence="4" id="KW-1185">Reference proteome</keyword>
<dbReference type="GO" id="GO:0003723">
    <property type="term" value="F:RNA binding"/>
    <property type="evidence" value="ECO:0007669"/>
    <property type="project" value="UniProtKB-KW"/>
</dbReference>
<dbReference type="Proteomes" id="UP000257039">
    <property type="component" value="Unassembled WGS sequence"/>
</dbReference>
<protein>
    <recommendedName>
        <fullName evidence="2">ProQ/FinO domain-containing protein</fullName>
    </recommendedName>
</protein>
<reference evidence="3 4" key="1">
    <citation type="submission" date="2017-04" db="EMBL/GenBank/DDBJ databases">
        <title>Draft genome sequence of Zooshikella ganghwensis VG4 isolated from Red Sea sediments.</title>
        <authorList>
            <person name="Rehman Z."/>
            <person name="Alam I."/>
            <person name="Kamau A."/>
            <person name="Bajic V."/>
            <person name="Leiknes T."/>
        </authorList>
    </citation>
    <scope>NUCLEOTIDE SEQUENCE [LARGE SCALE GENOMIC DNA]</scope>
    <source>
        <strain evidence="3 4">VG4</strain>
    </source>
</reference>
<evidence type="ECO:0000259" key="2">
    <source>
        <dbReference type="Pfam" id="PF04352"/>
    </source>
</evidence>